<evidence type="ECO:0000313" key="2">
    <source>
        <dbReference type="EMBL" id="TCS80855.1"/>
    </source>
</evidence>
<keyword evidence="1" id="KW-0812">Transmembrane</keyword>
<evidence type="ECO:0000256" key="1">
    <source>
        <dbReference type="SAM" id="Phobius"/>
    </source>
</evidence>
<evidence type="ECO:0000313" key="3">
    <source>
        <dbReference type="Proteomes" id="UP000295188"/>
    </source>
</evidence>
<dbReference type="AlphaFoldDB" id="A0A4R3KCP3"/>
<keyword evidence="3" id="KW-1185">Reference proteome</keyword>
<keyword evidence="1" id="KW-0472">Membrane</keyword>
<proteinExistence type="predicted"/>
<feature type="transmembrane region" description="Helical" evidence="1">
    <location>
        <begin position="6"/>
        <end position="25"/>
    </location>
</feature>
<dbReference type="EMBL" id="SMAA01000003">
    <property type="protein sequence ID" value="TCS80855.1"/>
    <property type="molecule type" value="Genomic_DNA"/>
</dbReference>
<dbReference type="Proteomes" id="UP000295188">
    <property type="component" value="Unassembled WGS sequence"/>
</dbReference>
<name>A0A4R3KCP3_9FIRM</name>
<accession>A0A4R3KCP3</accession>
<sequence length="218" mass="25565">MKYSLLLAGIGIFIVVLLYVGYRYLPQRRVFYLFTAIILISTGIIFSFWHGQTKQNVMTEAQKTQILSEQPFFVTWYEEYKQYLEDIDRIWTRYNNTLEDFSKEKIDPDELQQDLVKIQTDSDKLQGKMKDALPPQELSDENYKLSYAVLEETRQYMAAQNDTIKKTLQAVMTPEFRANAFELQRKEIDNIRILNSPVNLNIAGDILTIRDNLSLPDL</sequence>
<dbReference type="OrthoDB" id="1669663at2"/>
<organism evidence="2 3">
    <name type="scientific">Pectinatus cerevisiiphilus</name>
    <dbReference type="NCBI Taxonomy" id="86956"/>
    <lineage>
        <taxon>Bacteria</taxon>
        <taxon>Bacillati</taxon>
        <taxon>Bacillota</taxon>
        <taxon>Negativicutes</taxon>
        <taxon>Selenomonadales</taxon>
        <taxon>Selenomonadaceae</taxon>
        <taxon>Pectinatus</taxon>
    </lineage>
</organism>
<comment type="caution">
    <text evidence="2">The sequence shown here is derived from an EMBL/GenBank/DDBJ whole genome shotgun (WGS) entry which is preliminary data.</text>
</comment>
<protein>
    <submittedName>
        <fullName evidence="2">Uncharacterized protein</fullName>
    </submittedName>
</protein>
<dbReference type="RefSeq" id="WP_132547511.1">
    <property type="nucleotide sequence ID" value="NZ_SMAA01000003.1"/>
</dbReference>
<feature type="transmembrane region" description="Helical" evidence="1">
    <location>
        <begin position="30"/>
        <end position="49"/>
    </location>
</feature>
<reference evidence="2 3" key="1">
    <citation type="submission" date="2019-03" db="EMBL/GenBank/DDBJ databases">
        <title>Genomic Encyclopedia of Type Strains, Phase IV (KMG-IV): sequencing the most valuable type-strain genomes for metagenomic binning, comparative biology and taxonomic classification.</title>
        <authorList>
            <person name="Goeker M."/>
        </authorList>
    </citation>
    <scope>NUCLEOTIDE SEQUENCE [LARGE SCALE GENOMIC DNA]</scope>
    <source>
        <strain evidence="2 3">DSM 20467</strain>
    </source>
</reference>
<gene>
    <name evidence="2" type="ORF">EDC37_10324</name>
</gene>
<keyword evidence="1" id="KW-1133">Transmembrane helix</keyword>